<dbReference type="VEuPathDB" id="FungiDB:A1O9_02403"/>
<dbReference type="OrthoDB" id="4188529at2759"/>
<dbReference type="RefSeq" id="XP_013263431.1">
    <property type="nucleotide sequence ID" value="XM_013407977.1"/>
</dbReference>
<dbReference type="EMBL" id="AMGV01000002">
    <property type="protein sequence ID" value="KEF60841.1"/>
    <property type="molecule type" value="Genomic_DNA"/>
</dbReference>
<comment type="caution">
    <text evidence="3">The sequence shown here is derived from an EMBL/GenBank/DDBJ whole genome shotgun (WGS) entry which is preliminary data.</text>
</comment>
<accession>A0A072PLV3</accession>
<reference evidence="3 4" key="1">
    <citation type="submission" date="2013-03" db="EMBL/GenBank/DDBJ databases">
        <title>The Genome Sequence of Exophiala aquamarina CBS 119918.</title>
        <authorList>
            <consortium name="The Broad Institute Genomics Platform"/>
            <person name="Cuomo C."/>
            <person name="de Hoog S."/>
            <person name="Gorbushina A."/>
            <person name="Walker B."/>
            <person name="Young S.K."/>
            <person name="Zeng Q."/>
            <person name="Gargeya S."/>
            <person name="Fitzgerald M."/>
            <person name="Haas B."/>
            <person name="Abouelleil A."/>
            <person name="Allen A.W."/>
            <person name="Alvarado L."/>
            <person name="Arachchi H.M."/>
            <person name="Berlin A.M."/>
            <person name="Chapman S.B."/>
            <person name="Gainer-Dewar J."/>
            <person name="Goldberg J."/>
            <person name="Griggs A."/>
            <person name="Gujja S."/>
            <person name="Hansen M."/>
            <person name="Howarth C."/>
            <person name="Imamovic A."/>
            <person name="Ireland A."/>
            <person name="Larimer J."/>
            <person name="McCowan C."/>
            <person name="Murphy C."/>
            <person name="Pearson M."/>
            <person name="Poon T.W."/>
            <person name="Priest M."/>
            <person name="Roberts A."/>
            <person name="Saif S."/>
            <person name="Shea T."/>
            <person name="Sisk P."/>
            <person name="Sykes S."/>
            <person name="Wortman J."/>
            <person name="Nusbaum C."/>
            <person name="Birren B."/>
        </authorList>
    </citation>
    <scope>NUCLEOTIDE SEQUENCE [LARGE SCALE GENOMIC DNA]</scope>
    <source>
        <strain evidence="3 4">CBS 119918</strain>
    </source>
</reference>
<feature type="chain" id="PRO_5001681697" description="Ig-like domain-containing protein" evidence="2">
    <location>
        <begin position="21"/>
        <end position="245"/>
    </location>
</feature>
<name>A0A072PLV3_9EURO</name>
<feature type="signal peptide" evidence="2">
    <location>
        <begin position="1"/>
        <end position="20"/>
    </location>
</feature>
<feature type="region of interest" description="Disordered" evidence="1">
    <location>
        <begin position="129"/>
        <end position="148"/>
    </location>
</feature>
<evidence type="ECO:0000256" key="1">
    <source>
        <dbReference type="SAM" id="MobiDB-lite"/>
    </source>
</evidence>
<dbReference type="PROSITE" id="PS51257">
    <property type="entry name" value="PROKAR_LIPOPROTEIN"/>
    <property type="match status" value="1"/>
</dbReference>
<dbReference type="AlphaFoldDB" id="A0A072PLV3"/>
<organism evidence="3 4">
    <name type="scientific">Exophiala aquamarina CBS 119918</name>
    <dbReference type="NCBI Taxonomy" id="1182545"/>
    <lineage>
        <taxon>Eukaryota</taxon>
        <taxon>Fungi</taxon>
        <taxon>Dikarya</taxon>
        <taxon>Ascomycota</taxon>
        <taxon>Pezizomycotina</taxon>
        <taxon>Eurotiomycetes</taxon>
        <taxon>Chaetothyriomycetidae</taxon>
        <taxon>Chaetothyriales</taxon>
        <taxon>Herpotrichiellaceae</taxon>
        <taxon>Exophiala</taxon>
    </lineage>
</organism>
<dbReference type="HOGENOM" id="CLU_1170940_0_0_1"/>
<keyword evidence="4" id="KW-1185">Reference proteome</keyword>
<dbReference type="GeneID" id="25277347"/>
<dbReference type="STRING" id="1182545.A0A072PLV3"/>
<evidence type="ECO:0008006" key="5">
    <source>
        <dbReference type="Google" id="ProtNLM"/>
    </source>
</evidence>
<gene>
    <name evidence="3" type="ORF">A1O9_02403</name>
</gene>
<sequence>MKSAVFSSAAALFFAAIACSAPLSVRDSSVIITIKTGDGDSATTLSVPLDHITITSGQSSQAVAASVSDSGVFCQAFSDAGAAHATGPVFSAGHAASYSATSSGGTESVSSDAVDIGSFLCSNSQAGVAPSSSSSSSSAGTSATPSSSATVRVQLEQVSDQFVQTEIPLDTLIATGSTNLGSRGLDLSLVTADGIDVNQVACQVFADAAGQKPIGVAATATANSVLTADRSEPAVVAAIQCSGFA</sequence>
<proteinExistence type="predicted"/>
<protein>
    <recommendedName>
        <fullName evidence="5">Ig-like domain-containing protein</fullName>
    </recommendedName>
</protein>
<evidence type="ECO:0000313" key="3">
    <source>
        <dbReference type="EMBL" id="KEF60841.1"/>
    </source>
</evidence>
<evidence type="ECO:0000313" key="4">
    <source>
        <dbReference type="Proteomes" id="UP000027920"/>
    </source>
</evidence>
<keyword evidence="2" id="KW-0732">Signal</keyword>
<evidence type="ECO:0000256" key="2">
    <source>
        <dbReference type="SAM" id="SignalP"/>
    </source>
</evidence>
<dbReference type="Proteomes" id="UP000027920">
    <property type="component" value="Unassembled WGS sequence"/>
</dbReference>